<keyword evidence="13" id="KW-1185">Reference proteome</keyword>
<dbReference type="GO" id="GO:0006824">
    <property type="term" value="P:cobalt ion transport"/>
    <property type="evidence" value="ECO:0007669"/>
    <property type="project" value="InterPro"/>
</dbReference>
<evidence type="ECO:0000256" key="1">
    <source>
        <dbReference type="ARBA" id="ARBA00004202"/>
    </source>
</evidence>
<evidence type="ECO:0000256" key="9">
    <source>
        <dbReference type="ARBA" id="ARBA00025157"/>
    </source>
</evidence>
<dbReference type="RefSeq" id="WP_256622320.1">
    <property type="nucleotide sequence ID" value="NZ_JTEO01000004.1"/>
</dbReference>
<dbReference type="AlphaFoldDB" id="A0AAE3HAC6"/>
<evidence type="ECO:0000256" key="10">
    <source>
        <dbReference type="RuleBase" id="RU364103"/>
    </source>
</evidence>
<evidence type="ECO:0000256" key="3">
    <source>
        <dbReference type="ARBA" id="ARBA00022448"/>
    </source>
</evidence>
<dbReference type="GO" id="GO:0042626">
    <property type="term" value="F:ATPase-coupled transmembrane transporter activity"/>
    <property type="evidence" value="ECO:0007669"/>
    <property type="project" value="TreeGrafter"/>
</dbReference>
<keyword evidence="3 10" id="KW-0813">Transport</keyword>
<evidence type="ECO:0000313" key="13">
    <source>
        <dbReference type="Proteomes" id="UP001206983"/>
    </source>
</evidence>
<name>A0AAE3HAC6_9EURY</name>
<reference evidence="12 13" key="1">
    <citation type="journal article" date="2011" name="Appl. Environ. Microbiol.">
        <title>Methanogenic archaea isolated from Taiwan's Chelungpu fault.</title>
        <authorList>
            <person name="Wu S.Y."/>
            <person name="Lai M.C."/>
        </authorList>
    </citation>
    <scope>NUCLEOTIDE SEQUENCE [LARGE SCALE GENOMIC DNA]</scope>
    <source>
        <strain evidence="12 13">St545Mb</strain>
    </source>
</reference>
<dbReference type="InterPro" id="IPR003439">
    <property type="entry name" value="ABC_transporter-like_ATP-bd"/>
</dbReference>
<dbReference type="InterPro" id="IPR005876">
    <property type="entry name" value="Co_trans_ATP-bd"/>
</dbReference>
<dbReference type="EMBL" id="JTEO01000004">
    <property type="protein sequence ID" value="MCQ6962532.1"/>
    <property type="molecule type" value="Genomic_DNA"/>
</dbReference>
<evidence type="ECO:0000313" key="12">
    <source>
        <dbReference type="EMBL" id="MCQ6962532.1"/>
    </source>
</evidence>
<comment type="subcellular location">
    <subcellularLocation>
        <location evidence="1 10">Cell membrane</location>
        <topology evidence="1 10">Peripheral membrane protein</topology>
    </subcellularLocation>
</comment>
<evidence type="ECO:0000256" key="6">
    <source>
        <dbReference type="ARBA" id="ARBA00022840"/>
    </source>
</evidence>
<keyword evidence="7" id="KW-1278">Translocase</keyword>
<dbReference type="SUPFAM" id="SSF52540">
    <property type="entry name" value="P-loop containing nucleoside triphosphate hydrolases"/>
    <property type="match status" value="1"/>
</dbReference>
<comment type="function">
    <text evidence="9">Probably part of an ABC transporter complex. Responsible for energy coupling to the transport system.</text>
</comment>
<comment type="function">
    <text evidence="10">Part of an ABC transporter complex. Responsible for energy coupling to the transport system.</text>
</comment>
<dbReference type="InterPro" id="IPR015856">
    <property type="entry name" value="ABC_transpr_CbiO/EcfA_su"/>
</dbReference>
<feature type="domain" description="ABC transporter" evidence="11">
    <location>
        <begin position="4"/>
        <end position="239"/>
    </location>
</feature>
<sequence>MVVLETKDLSYSYPDGTLALEDINIKIEKGKKIAFVGRNGSGKSTLFMALNGTHRPQKGQVLYHGEPLRYDSKSLREVRKNVGIVFQNSDDQIFAPTIYQDVAFGPINLGYPKEKVEKIVTDTLEYVGLTHLKNKPPHHLSGGQKKRVAIAGIVAMDPEIIILDEPLSNLDPVGADEVMDLLNELNYFGKTIIISTHDVDLAYSWADYVFLMNNRRVISEGVPEDIFRQTENLKAAYLRKPVTLEIYEEIKKRGLAKIKSCPRDIPDLVQTLRSQHLMWVDVPPEVEVGDTINLGILYGEYAMDSMYEAINCRVLHIHEEGLAIVEMDRKALRAGSIGIYDTSRYSHDELMRIIKRDGIECVGAMGKKSKLIAEENDIYIHVTSGVIDRSILNALSGQRCLILTHDGMVEHALDRIRGYMEKSGINIPVSVANPRAEK</sequence>
<keyword evidence="5 10" id="KW-0547">Nucleotide-binding</keyword>
<protein>
    <recommendedName>
        <fullName evidence="10">ABC transporter ATP-binding protein</fullName>
    </recommendedName>
</protein>
<dbReference type="GO" id="GO:0016887">
    <property type="term" value="F:ATP hydrolysis activity"/>
    <property type="evidence" value="ECO:0007669"/>
    <property type="project" value="InterPro"/>
</dbReference>
<dbReference type="Pfam" id="PF00005">
    <property type="entry name" value="ABC_tran"/>
    <property type="match status" value="1"/>
</dbReference>
<evidence type="ECO:0000256" key="5">
    <source>
        <dbReference type="ARBA" id="ARBA00022741"/>
    </source>
</evidence>
<dbReference type="NCBIfam" id="TIGR01166">
    <property type="entry name" value="cbiO"/>
    <property type="match status" value="1"/>
</dbReference>
<evidence type="ECO:0000256" key="4">
    <source>
        <dbReference type="ARBA" id="ARBA00022475"/>
    </source>
</evidence>
<keyword evidence="8 10" id="KW-0472">Membrane</keyword>
<dbReference type="GO" id="GO:0043190">
    <property type="term" value="C:ATP-binding cassette (ABC) transporter complex"/>
    <property type="evidence" value="ECO:0007669"/>
    <property type="project" value="TreeGrafter"/>
</dbReference>
<dbReference type="GO" id="GO:0005524">
    <property type="term" value="F:ATP binding"/>
    <property type="evidence" value="ECO:0007669"/>
    <property type="project" value="UniProtKB-UniRule"/>
</dbReference>
<dbReference type="PROSITE" id="PS00211">
    <property type="entry name" value="ABC_TRANSPORTER_1"/>
    <property type="match status" value="1"/>
</dbReference>
<proteinExistence type="inferred from homology"/>
<evidence type="ECO:0000256" key="8">
    <source>
        <dbReference type="ARBA" id="ARBA00023136"/>
    </source>
</evidence>
<dbReference type="CDD" id="cd03225">
    <property type="entry name" value="ABC_cobalt_CbiO_domain1"/>
    <property type="match status" value="1"/>
</dbReference>
<dbReference type="InterPro" id="IPR027417">
    <property type="entry name" value="P-loop_NTPase"/>
</dbReference>
<keyword evidence="4 10" id="KW-1003">Cell membrane</keyword>
<dbReference type="FunFam" id="3.40.50.300:FF:000224">
    <property type="entry name" value="Energy-coupling factor transporter ATP-binding protein EcfA"/>
    <property type="match status" value="1"/>
</dbReference>
<dbReference type="Gene3D" id="3.40.50.300">
    <property type="entry name" value="P-loop containing nucleotide triphosphate hydrolases"/>
    <property type="match status" value="1"/>
</dbReference>
<evidence type="ECO:0000259" key="11">
    <source>
        <dbReference type="PROSITE" id="PS50893"/>
    </source>
</evidence>
<evidence type="ECO:0000256" key="7">
    <source>
        <dbReference type="ARBA" id="ARBA00022967"/>
    </source>
</evidence>
<dbReference type="SMART" id="SM00382">
    <property type="entry name" value="AAA"/>
    <property type="match status" value="1"/>
</dbReference>
<gene>
    <name evidence="12" type="ORF">PV02_05110</name>
</gene>
<dbReference type="InterPro" id="IPR017871">
    <property type="entry name" value="ABC_transporter-like_CS"/>
</dbReference>
<evidence type="ECO:0000256" key="2">
    <source>
        <dbReference type="ARBA" id="ARBA00005417"/>
    </source>
</evidence>
<accession>A0AAE3HAC6</accession>
<dbReference type="PANTHER" id="PTHR43553:SF24">
    <property type="entry name" value="ENERGY-COUPLING FACTOR TRANSPORTER ATP-BINDING PROTEIN ECFA1"/>
    <property type="match status" value="1"/>
</dbReference>
<organism evidence="12 13">
    <name type="scientific">Methanolobus chelungpuianus</name>
    <dbReference type="NCBI Taxonomy" id="502115"/>
    <lineage>
        <taxon>Archaea</taxon>
        <taxon>Methanobacteriati</taxon>
        <taxon>Methanobacteriota</taxon>
        <taxon>Stenosarchaea group</taxon>
        <taxon>Methanomicrobia</taxon>
        <taxon>Methanosarcinales</taxon>
        <taxon>Methanosarcinaceae</taxon>
        <taxon>Methanolobus</taxon>
    </lineage>
</organism>
<dbReference type="PANTHER" id="PTHR43553">
    <property type="entry name" value="HEAVY METAL TRANSPORTER"/>
    <property type="match status" value="1"/>
</dbReference>
<dbReference type="InterPro" id="IPR003593">
    <property type="entry name" value="AAA+_ATPase"/>
</dbReference>
<comment type="similarity">
    <text evidence="2 10">Belongs to the ABC transporter superfamily.</text>
</comment>
<keyword evidence="6 10" id="KW-0067">ATP-binding</keyword>
<dbReference type="Proteomes" id="UP001206983">
    <property type="component" value="Unassembled WGS sequence"/>
</dbReference>
<dbReference type="InterPro" id="IPR050095">
    <property type="entry name" value="ECF_ABC_transporter_ATP-bd"/>
</dbReference>
<dbReference type="PROSITE" id="PS50893">
    <property type="entry name" value="ABC_TRANSPORTER_2"/>
    <property type="match status" value="1"/>
</dbReference>
<comment type="caution">
    <text evidence="12">The sequence shown here is derived from an EMBL/GenBank/DDBJ whole genome shotgun (WGS) entry which is preliminary data.</text>
</comment>